<name>A0A6M3LJT0_9ZZZZ</name>
<accession>A0A6M3LJT0</accession>
<evidence type="ECO:0000313" key="2">
    <source>
        <dbReference type="EMBL" id="QJA93258.1"/>
    </source>
</evidence>
<proteinExistence type="predicted"/>
<dbReference type="EMBL" id="MT142295">
    <property type="protein sequence ID" value="QJA77668.1"/>
    <property type="molecule type" value="Genomic_DNA"/>
</dbReference>
<protein>
    <submittedName>
        <fullName evidence="2">Uncharacterized protein</fullName>
    </submittedName>
</protein>
<organism evidence="2">
    <name type="scientific">viral metagenome</name>
    <dbReference type="NCBI Taxonomy" id="1070528"/>
    <lineage>
        <taxon>unclassified sequences</taxon>
        <taxon>metagenomes</taxon>
        <taxon>organismal metagenomes</taxon>
    </lineage>
</organism>
<sequence>MRDGVEVLHTYRVQLRERGELGVQRREDGMKKSVGTYEIRTDKCDVVVSLPGDCEILDVCESVWGARLITLTPQNNKPWVDWHFLWSNGSQAEGLSSENYVGTVRVGPGDAVWHLFLVDE</sequence>
<dbReference type="AlphaFoldDB" id="A0A6M3LJT0"/>
<dbReference type="EMBL" id="MT143135">
    <property type="protein sequence ID" value="QJA93258.1"/>
    <property type="molecule type" value="Genomic_DNA"/>
</dbReference>
<gene>
    <name evidence="1" type="ORF">MM415A01250_0012</name>
    <name evidence="2" type="ORF">MM415B04291_0004</name>
</gene>
<evidence type="ECO:0000313" key="1">
    <source>
        <dbReference type="EMBL" id="QJA77668.1"/>
    </source>
</evidence>
<reference evidence="2" key="1">
    <citation type="submission" date="2020-03" db="EMBL/GenBank/DDBJ databases">
        <title>The deep terrestrial virosphere.</title>
        <authorList>
            <person name="Holmfeldt K."/>
            <person name="Nilsson E."/>
            <person name="Simone D."/>
            <person name="Lopez-Fernandez M."/>
            <person name="Wu X."/>
            <person name="de Brujin I."/>
            <person name="Lundin D."/>
            <person name="Andersson A."/>
            <person name="Bertilsson S."/>
            <person name="Dopson M."/>
        </authorList>
    </citation>
    <scope>NUCLEOTIDE SEQUENCE</scope>
    <source>
        <strain evidence="1">MM415A01250</strain>
        <strain evidence="2">MM415B04291</strain>
    </source>
</reference>